<dbReference type="AlphaFoldDB" id="A0A0B1STL5"/>
<dbReference type="InterPro" id="IPR036322">
    <property type="entry name" value="WD40_repeat_dom_sf"/>
</dbReference>
<evidence type="ECO:0000256" key="2">
    <source>
        <dbReference type="ARBA" id="ARBA00007306"/>
    </source>
</evidence>
<evidence type="ECO:0000313" key="11">
    <source>
        <dbReference type="Proteomes" id="UP000053660"/>
    </source>
</evidence>
<evidence type="ECO:0000256" key="5">
    <source>
        <dbReference type="ARBA" id="ARBA00022853"/>
    </source>
</evidence>
<dbReference type="EMBL" id="KN558261">
    <property type="protein sequence ID" value="KHJ87216.1"/>
    <property type="molecule type" value="Genomic_DNA"/>
</dbReference>
<dbReference type="PANTHER" id="PTHR13831:SF0">
    <property type="entry name" value="PROTEIN HIRA"/>
    <property type="match status" value="1"/>
</dbReference>
<feature type="compositionally biased region" description="Polar residues" evidence="8">
    <location>
        <begin position="404"/>
        <end position="433"/>
    </location>
</feature>
<dbReference type="InterPro" id="IPR055410">
    <property type="entry name" value="Beta-prop_CAF1B_HIR1"/>
</dbReference>
<organism evidence="10 11">
    <name type="scientific">Oesophagostomum dentatum</name>
    <name type="common">Nodular worm</name>
    <dbReference type="NCBI Taxonomy" id="61180"/>
    <lineage>
        <taxon>Eukaryota</taxon>
        <taxon>Metazoa</taxon>
        <taxon>Ecdysozoa</taxon>
        <taxon>Nematoda</taxon>
        <taxon>Chromadorea</taxon>
        <taxon>Rhabditida</taxon>
        <taxon>Rhabditina</taxon>
        <taxon>Rhabditomorpha</taxon>
        <taxon>Strongyloidea</taxon>
        <taxon>Strongylidae</taxon>
        <taxon>Oesophagostomum</taxon>
    </lineage>
</organism>
<accession>A0A0B1STL5</accession>
<feature type="region of interest" description="Disordered" evidence="8">
    <location>
        <begin position="391"/>
        <end position="476"/>
    </location>
</feature>
<dbReference type="GO" id="GO:0000417">
    <property type="term" value="C:HIR complex"/>
    <property type="evidence" value="ECO:0007669"/>
    <property type="project" value="TreeGrafter"/>
</dbReference>
<name>A0A0B1STL5_OESDE</name>
<sequence>MDKMATCGQGDVGGCGLVIIWNLRPIQSEKAYADITCHKVLARIQHQAGVNCVRWSHDGALLACASDDKVITIYEYGGRVHSAGSIGSKGVVNVEKYRLSHTLHTHSMEVLSVEWSCDGRYLASASMDNTVVVWNAKKLPERVVVLDNTRGGHNGPVKGLSWDPIGKYLATQSADKSLRLWTTDNWQCDTVITKPFSQSSQTTMFSRLDWSPDGQFLLAPCAMNNQGPTAQIIMRKDWDTELDIVGHRRAVTAIRACSRLLSYVDYAGKTIQVTCVAIGSRDKALSVWLLPRVKRPVVVLQHLFKHSVTDMSWRGTDLAVSSQDGSIKYFSFREKDIGTMLTPQKMGNVCESLYKIRPVQYCNYTNGNAVDVPSKANTSFIDSPEELLAKRKAEAATSKEPNKTSESTVASTKPTQSTAAKALTEQRQQQVEVRTSDGKRRIQPIFLGSTVDDEPAPSQAPVQSKTRPGLLPSVPRAVSGSVKESLLEGWLQAAKTTGSSLDYRGLLMTYVQQLVRNRSLSKISDVLNDLNEQGYVCGSLRSALREDVEKIVASDPVTSSLVKAKECSGLIF</sequence>
<dbReference type="PROSITE" id="PS50294">
    <property type="entry name" value="WD_REPEATS_REGION"/>
    <property type="match status" value="2"/>
</dbReference>
<dbReference type="GO" id="GO:0031491">
    <property type="term" value="F:nucleosome binding"/>
    <property type="evidence" value="ECO:0007669"/>
    <property type="project" value="TreeGrafter"/>
</dbReference>
<comment type="subcellular location">
    <subcellularLocation>
        <location evidence="1">Nucleus</location>
    </subcellularLocation>
</comment>
<keyword evidence="4" id="KW-0677">Repeat</keyword>
<dbReference type="GO" id="GO:0006351">
    <property type="term" value="P:DNA-templated transcription"/>
    <property type="evidence" value="ECO:0007669"/>
    <property type="project" value="InterPro"/>
</dbReference>
<comment type="similarity">
    <text evidence="2">Belongs to the WD repeat HIR1 family.</text>
</comment>
<dbReference type="SUPFAM" id="SSF50978">
    <property type="entry name" value="WD40 repeat-like"/>
    <property type="match status" value="1"/>
</dbReference>
<dbReference type="Gene3D" id="2.130.10.10">
    <property type="entry name" value="YVTN repeat-like/Quinoprotein amine dehydrogenase"/>
    <property type="match status" value="2"/>
</dbReference>
<dbReference type="SMART" id="SM00320">
    <property type="entry name" value="WD40"/>
    <property type="match status" value="4"/>
</dbReference>
<evidence type="ECO:0000256" key="4">
    <source>
        <dbReference type="ARBA" id="ARBA00022737"/>
    </source>
</evidence>
<feature type="repeat" description="WD" evidence="7">
    <location>
        <begin position="150"/>
        <end position="181"/>
    </location>
</feature>
<keyword evidence="5" id="KW-0156">Chromatin regulator</keyword>
<evidence type="ECO:0000256" key="3">
    <source>
        <dbReference type="ARBA" id="ARBA00022574"/>
    </source>
</evidence>
<dbReference type="PROSITE" id="PS50082">
    <property type="entry name" value="WD_REPEATS_2"/>
    <property type="match status" value="3"/>
</dbReference>
<dbReference type="GO" id="GO:0006338">
    <property type="term" value="P:chromatin remodeling"/>
    <property type="evidence" value="ECO:0007669"/>
    <property type="project" value="TreeGrafter"/>
</dbReference>
<keyword evidence="11" id="KW-1185">Reference proteome</keyword>
<dbReference type="Proteomes" id="UP000053660">
    <property type="component" value="Unassembled WGS sequence"/>
</dbReference>
<protein>
    <submittedName>
        <fullName evidence="10">WD domain, G-beta repeat protein</fullName>
    </submittedName>
</protein>
<evidence type="ECO:0000256" key="7">
    <source>
        <dbReference type="PROSITE-ProRule" id="PRU00221"/>
    </source>
</evidence>
<dbReference type="InterPro" id="IPR015943">
    <property type="entry name" value="WD40/YVTN_repeat-like_dom_sf"/>
</dbReference>
<evidence type="ECO:0000256" key="6">
    <source>
        <dbReference type="ARBA" id="ARBA00023242"/>
    </source>
</evidence>
<dbReference type="InterPro" id="IPR019015">
    <property type="entry name" value="HIRA_B_motif"/>
</dbReference>
<dbReference type="OrthoDB" id="1741719at2759"/>
<feature type="domain" description="CAF1B/HIR1 beta-propeller" evidence="9">
    <location>
        <begin position="16"/>
        <end position="336"/>
    </location>
</feature>
<keyword evidence="6" id="KW-0539">Nucleus</keyword>
<dbReference type="InterPro" id="IPR001680">
    <property type="entry name" value="WD40_rpt"/>
</dbReference>
<keyword evidence="3 7" id="KW-0853">WD repeat</keyword>
<evidence type="ECO:0000313" key="10">
    <source>
        <dbReference type="EMBL" id="KHJ87216.1"/>
    </source>
</evidence>
<proteinExistence type="inferred from homology"/>
<evidence type="ECO:0000256" key="8">
    <source>
        <dbReference type="SAM" id="MobiDB-lite"/>
    </source>
</evidence>
<feature type="repeat" description="WD" evidence="7">
    <location>
        <begin position="103"/>
        <end position="135"/>
    </location>
</feature>
<dbReference type="InterPro" id="IPR031120">
    <property type="entry name" value="HIR1-like"/>
</dbReference>
<dbReference type="Pfam" id="PF09453">
    <property type="entry name" value="HIRA_B"/>
    <property type="match status" value="1"/>
</dbReference>
<dbReference type="GO" id="GO:0005634">
    <property type="term" value="C:nucleus"/>
    <property type="evidence" value="ECO:0007669"/>
    <property type="project" value="UniProtKB-SubCell"/>
</dbReference>
<evidence type="ECO:0000259" key="9">
    <source>
        <dbReference type="Pfam" id="PF24105"/>
    </source>
</evidence>
<evidence type="ECO:0000256" key="1">
    <source>
        <dbReference type="ARBA" id="ARBA00004123"/>
    </source>
</evidence>
<dbReference type="GO" id="GO:0000785">
    <property type="term" value="C:chromatin"/>
    <property type="evidence" value="ECO:0007669"/>
    <property type="project" value="TreeGrafter"/>
</dbReference>
<feature type="repeat" description="WD" evidence="7">
    <location>
        <begin position="43"/>
        <end position="75"/>
    </location>
</feature>
<dbReference type="PANTHER" id="PTHR13831">
    <property type="entry name" value="MEMBER OF THE HIR1 FAMILY OF WD-REPEAT PROTEINS"/>
    <property type="match status" value="1"/>
</dbReference>
<gene>
    <name evidence="10" type="ORF">OESDEN_13013</name>
</gene>
<reference evidence="10 11" key="1">
    <citation type="submission" date="2014-03" db="EMBL/GenBank/DDBJ databases">
        <title>Draft genome of the hookworm Oesophagostomum dentatum.</title>
        <authorList>
            <person name="Mitreva M."/>
        </authorList>
    </citation>
    <scope>NUCLEOTIDE SEQUENCE [LARGE SCALE GENOMIC DNA]</scope>
    <source>
        <strain evidence="10 11">OD-Hann</strain>
    </source>
</reference>
<dbReference type="Pfam" id="PF24105">
    <property type="entry name" value="Beta-prop_CAF1B_HIR1"/>
    <property type="match status" value="1"/>
</dbReference>